<evidence type="ECO:0000313" key="2">
    <source>
        <dbReference type="Proteomes" id="UP000199542"/>
    </source>
</evidence>
<accession>A0A1G4P6L2</accession>
<dbReference type="EMBL" id="FMTM01000001">
    <property type="protein sequence ID" value="SCW27890.1"/>
    <property type="molecule type" value="Genomic_DNA"/>
</dbReference>
<reference evidence="1 2" key="1">
    <citation type="submission" date="2016-10" db="EMBL/GenBank/DDBJ databases">
        <authorList>
            <person name="de Groot N.N."/>
        </authorList>
    </citation>
    <scope>NUCLEOTIDE SEQUENCE [LARGE SCALE GENOMIC DNA]</scope>
    <source>
        <strain evidence="1 2">CGMCC 1.3401</strain>
    </source>
</reference>
<evidence type="ECO:0000313" key="1">
    <source>
        <dbReference type="EMBL" id="SCW27890.1"/>
    </source>
</evidence>
<protein>
    <submittedName>
        <fullName evidence="1">Uncharacterized protein</fullName>
    </submittedName>
</protein>
<proteinExistence type="predicted"/>
<dbReference type="AlphaFoldDB" id="A0A1G4P6L2"/>
<sequence>MEKTRKWITAFGDLLRVHLLQREEQRRSVKEYTDSGKPLCGQCYFPNGNVATLRNVNIRQSYCYVPIGFFAKLVHFLRA</sequence>
<name>A0A1G4P6L2_9HYPH</name>
<dbReference type="Proteomes" id="UP000199542">
    <property type="component" value="Unassembled WGS sequence"/>
</dbReference>
<gene>
    <name evidence="1" type="ORF">SAMN02927900_00056</name>
</gene>
<organism evidence="1 2">
    <name type="scientific">Rhizobium mongolense subsp. loessense</name>
    <dbReference type="NCBI Taxonomy" id="158890"/>
    <lineage>
        <taxon>Bacteria</taxon>
        <taxon>Pseudomonadati</taxon>
        <taxon>Pseudomonadota</taxon>
        <taxon>Alphaproteobacteria</taxon>
        <taxon>Hyphomicrobiales</taxon>
        <taxon>Rhizobiaceae</taxon>
        <taxon>Rhizobium/Agrobacterium group</taxon>
        <taxon>Rhizobium</taxon>
    </lineage>
</organism>